<organism evidence="4 5">
    <name type="scientific">Actinotalea ferrariae CF5-4</name>
    <dbReference type="NCBI Taxonomy" id="948458"/>
    <lineage>
        <taxon>Bacteria</taxon>
        <taxon>Bacillati</taxon>
        <taxon>Actinomycetota</taxon>
        <taxon>Actinomycetes</taxon>
        <taxon>Micrococcales</taxon>
        <taxon>Cellulomonadaceae</taxon>
        <taxon>Actinotalea</taxon>
    </lineage>
</organism>
<dbReference type="PANTHER" id="PTHR36933">
    <property type="entry name" value="SLL0788 PROTEIN"/>
    <property type="match status" value="1"/>
</dbReference>
<proteinExistence type="predicted"/>
<feature type="signal peptide" evidence="2">
    <location>
        <begin position="1"/>
        <end position="25"/>
    </location>
</feature>
<feature type="domain" description="DUF305" evidence="3">
    <location>
        <begin position="90"/>
        <end position="260"/>
    </location>
</feature>
<evidence type="ECO:0000313" key="5">
    <source>
        <dbReference type="Proteomes" id="UP000019753"/>
    </source>
</evidence>
<reference evidence="4 5" key="1">
    <citation type="submission" date="2014-01" db="EMBL/GenBank/DDBJ databases">
        <title>Actinotalea ferrariae CF5-4.</title>
        <authorList>
            <person name="Chen F."/>
            <person name="Li Y."/>
            <person name="Wang G."/>
        </authorList>
    </citation>
    <scope>NUCLEOTIDE SEQUENCE [LARGE SCALE GENOMIC DNA]</scope>
    <source>
        <strain evidence="4 5">CF5-4</strain>
    </source>
</reference>
<dbReference type="InterPro" id="IPR012347">
    <property type="entry name" value="Ferritin-like"/>
</dbReference>
<dbReference type="Pfam" id="PF03713">
    <property type="entry name" value="DUF305"/>
    <property type="match status" value="1"/>
</dbReference>
<gene>
    <name evidence="4" type="ORF">N866_10065</name>
</gene>
<dbReference type="RefSeq" id="WP_052022195.1">
    <property type="nucleotide sequence ID" value="NZ_AXCW01000003.1"/>
</dbReference>
<feature type="compositionally biased region" description="Basic and acidic residues" evidence="1">
    <location>
        <begin position="162"/>
        <end position="176"/>
    </location>
</feature>
<protein>
    <recommendedName>
        <fullName evidence="3">DUF305 domain-containing protein</fullName>
    </recommendedName>
</protein>
<keyword evidence="2" id="KW-0732">Signal</keyword>
<dbReference type="PANTHER" id="PTHR36933:SF1">
    <property type="entry name" value="SLL0788 PROTEIN"/>
    <property type="match status" value="1"/>
</dbReference>
<evidence type="ECO:0000256" key="2">
    <source>
        <dbReference type="SAM" id="SignalP"/>
    </source>
</evidence>
<dbReference type="Gene3D" id="1.20.1260.10">
    <property type="match status" value="1"/>
</dbReference>
<dbReference type="PROSITE" id="PS51257">
    <property type="entry name" value="PROKAR_LIPOPROTEIN"/>
    <property type="match status" value="1"/>
</dbReference>
<evidence type="ECO:0000313" key="4">
    <source>
        <dbReference type="EMBL" id="EYR65177.1"/>
    </source>
</evidence>
<dbReference type="InterPro" id="IPR005183">
    <property type="entry name" value="DUF305_CopM-like"/>
</dbReference>
<feature type="chain" id="PRO_5038879248" description="DUF305 domain-containing protein" evidence="2">
    <location>
        <begin position="26"/>
        <end position="267"/>
    </location>
</feature>
<comment type="caution">
    <text evidence="4">The sequence shown here is derived from an EMBL/GenBank/DDBJ whole genome shotgun (WGS) entry which is preliminary data.</text>
</comment>
<evidence type="ECO:0000259" key="3">
    <source>
        <dbReference type="Pfam" id="PF03713"/>
    </source>
</evidence>
<evidence type="ECO:0000256" key="1">
    <source>
        <dbReference type="SAM" id="MobiDB-lite"/>
    </source>
</evidence>
<dbReference type="EMBL" id="AXCW01000003">
    <property type="protein sequence ID" value="EYR65177.1"/>
    <property type="molecule type" value="Genomic_DNA"/>
</dbReference>
<keyword evidence="5" id="KW-1185">Reference proteome</keyword>
<dbReference type="OrthoDB" id="26872at2"/>
<dbReference type="AlphaFoldDB" id="A0A021W1G9"/>
<dbReference type="Proteomes" id="UP000019753">
    <property type="component" value="Unassembled WGS sequence"/>
</dbReference>
<sequence length="267" mass="28433">MPGSARSVPAALVAAALLLSGCTLGGAGQAERTADVEQVEGIEQGEGTDQAQGSEVVTLRPGLPGEPNRVVDPDAVEADVAPASPFSDADVAFLRDMRVHHEQALAMTALVEGRTDREDVLLFVRRMDISQTAELEQLERMLTQHEEAVRAAGAGPTHGGHSGHEEHDEEGGHDGHSTPGAHHAMPGMLSEQDLAALEAATGDAFVRLFLEGMTRHHEGAIVMVEELLAVDGSAADPRLFRFANHVDSDQRIEIERMARLYAELPPA</sequence>
<name>A0A021W1G9_9CELL</name>
<accession>A0A021W1G9</accession>
<feature type="region of interest" description="Disordered" evidence="1">
    <location>
        <begin position="151"/>
        <end position="186"/>
    </location>
</feature>